<dbReference type="GO" id="GO:0050660">
    <property type="term" value="F:flavin adenine dinucleotide binding"/>
    <property type="evidence" value="ECO:0007669"/>
    <property type="project" value="InterPro"/>
</dbReference>
<sequence length="142" mass="15092">MSLGNYVGILFGPLSGHEGVRSTAADLPHGTPPNLKIETESIVQKVFVADGKVSGVELVNGKVLKCGREVILSTGTLSSPQILMQSGIGPTQYLRELGVPVAYANNNIGQNLRDHCHVWIYFSVDVNLLYDGPPIGGTAMGF</sequence>
<dbReference type="PANTHER" id="PTHR11552:SF147">
    <property type="entry name" value="CHOLINE DEHYDROGENASE, MITOCHONDRIAL"/>
    <property type="match status" value="1"/>
</dbReference>
<evidence type="ECO:0000259" key="5">
    <source>
        <dbReference type="PROSITE" id="PS00624"/>
    </source>
</evidence>
<accession>A0AAN7ZCC8</accession>
<name>A0AAN7ZCC8_9PEZI</name>
<evidence type="ECO:0000256" key="1">
    <source>
        <dbReference type="ARBA" id="ARBA00001974"/>
    </source>
</evidence>
<gene>
    <name evidence="6" type="ORF">RRF57_009952</name>
</gene>
<dbReference type="InterPro" id="IPR036188">
    <property type="entry name" value="FAD/NAD-bd_sf"/>
</dbReference>
<dbReference type="EMBL" id="JAWHQM010000039">
    <property type="protein sequence ID" value="KAK5634238.1"/>
    <property type="molecule type" value="Genomic_DNA"/>
</dbReference>
<evidence type="ECO:0000256" key="4">
    <source>
        <dbReference type="ARBA" id="ARBA00022827"/>
    </source>
</evidence>
<comment type="cofactor">
    <cofactor evidence="1">
        <name>FAD</name>
        <dbReference type="ChEBI" id="CHEBI:57692"/>
    </cofactor>
</comment>
<dbReference type="GO" id="GO:0016614">
    <property type="term" value="F:oxidoreductase activity, acting on CH-OH group of donors"/>
    <property type="evidence" value="ECO:0007669"/>
    <property type="project" value="InterPro"/>
</dbReference>
<dbReference type="PANTHER" id="PTHR11552">
    <property type="entry name" value="GLUCOSE-METHANOL-CHOLINE GMC OXIDOREDUCTASE"/>
    <property type="match status" value="1"/>
</dbReference>
<protein>
    <recommendedName>
        <fullName evidence="5">Glucose-methanol-choline oxidoreductase N-terminal domain-containing protein</fullName>
    </recommendedName>
</protein>
<proteinExistence type="inferred from homology"/>
<dbReference type="SUPFAM" id="SSF51905">
    <property type="entry name" value="FAD/NAD(P)-binding domain"/>
    <property type="match status" value="1"/>
</dbReference>
<comment type="caution">
    <text evidence="6">The sequence shown here is derived from an EMBL/GenBank/DDBJ whole genome shotgun (WGS) entry which is preliminary data.</text>
</comment>
<dbReference type="Gene3D" id="3.50.50.60">
    <property type="entry name" value="FAD/NAD(P)-binding domain"/>
    <property type="match status" value="1"/>
</dbReference>
<evidence type="ECO:0000256" key="3">
    <source>
        <dbReference type="ARBA" id="ARBA00022630"/>
    </source>
</evidence>
<dbReference type="PROSITE" id="PS00624">
    <property type="entry name" value="GMC_OXRED_2"/>
    <property type="match status" value="1"/>
</dbReference>
<dbReference type="Pfam" id="PF00732">
    <property type="entry name" value="GMC_oxred_N"/>
    <property type="match status" value="1"/>
</dbReference>
<feature type="domain" description="Glucose-methanol-choline oxidoreductase N-terminal" evidence="5">
    <location>
        <begin position="75"/>
        <end position="89"/>
    </location>
</feature>
<evidence type="ECO:0000313" key="6">
    <source>
        <dbReference type="EMBL" id="KAK5634238.1"/>
    </source>
</evidence>
<dbReference type="InterPro" id="IPR012132">
    <property type="entry name" value="GMC_OxRdtase"/>
</dbReference>
<evidence type="ECO:0000256" key="2">
    <source>
        <dbReference type="ARBA" id="ARBA00010790"/>
    </source>
</evidence>
<keyword evidence="4" id="KW-0274">FAD</keyword>
<keyword evidence="3" id="KW-0285">Flavoprotein</keyword>
<evidence type="ECO:0000313" key="7">
    <source>
        <dbReference type="Proteomes" id="UP001305414"/>
    </source>
</evidence>
<reference evidence="6 7" key="1">
    <citation type="submission" date="2023-10" db="EMBL/GenBank/DDBJ databases">
        <title>Draft genome sequence of Xylaria bambusicola isolate GMP-LS, the root and basal stem rot pathogen of sugarcane in Indonesia.</title>
        <authorList>
            <person name="Selvaraj P."/>
            <person name="Muralishankar V."/>
            <person name="Muruganantham S."/>
            <person name="Sp S."/>
            <person name="Haryani S."/>
            <person name="Lau K.J.X."/>
            <person name="Naqvi N.I."/>
        </authorList>
    </citation>
    <scope>NUCLEOTIDE SEQUENCE [LARGE SCALE GENOMIC DNA]</scope>
    <source>
        <strain evidence="6">GMP-LS</strain>
    </source>
</reference>
<dbReference type="AlphaFoldDB" id="A0AAN7ZCC8"/>
<dbReference type="Proteomes" id="UP001305414">
    <property type="component" value="Unassembled WGS sequence"/>
</dbReference>
<keyword evidence="7" id="KW-1185">Reference proteome</keyword>
<comment type="similarity">
    <text evidence="2">Belongs to the GMC oxidoreductase family.</text>
</comment>
<organism evidence="6 7">
    <name type="scientific">Xylaria bambusicola</name>
    <dbReference type="NCBI Taxonomy" id="326684"/>
    <lineage>
        <taxon>Eukaryota</taxon>
        <taxon>Fungi</taxon>
        <taxon>Dikarya</taxon>
        <taxon>Ascomycota</taxon>
        <taxon>Pezizomycotina</taxon>
        <taxon>Sordariomycetes</taxon>
        <taxon>Xylariomycetidae</taxon>
        <taxon>Xylariales</taxon>
        <taxon>Xylariaceae</taxon>
        <taxon>Xylaria</taxon>
    </lineage>
</organism>
<dbReference type="Gene3D" id="3.30.410.40">
    <property type="match status" value="1"/>
</dbReference>
<dbReference type="InterPro" id="IPR000172">
    <property type="entry name" value="GMC_OxRdtase_N"/>
</dbReference>